<organism evidence="2 3">
    <name type="scientific">Streptomyces scabiei</name>
    <dbReference type="NCBI Taxonomy" id="1930"/>
    <lineage>
        <taxon>Bacteria</taxon>
        <taxon>Bacillati</taxon>
        <taxon>Actinomycetota</taxon>
        <taxon>Actinomycetes</taxon>
        <taxon>Kitasatosporales</taxon>
        <taxon>Streptomycetaceae</taxon>
        <taxon>Streptomyces</taxon>
    </lineage>
</organism>
<feature type="region of interest" description="Disordered" evidence="1">
    <location>
        <begin position="1"/>
        <end position="27"/>
    </location>
</feature>
<evidence type="ECO:0000313" key="2">
    <source>
        <dbReference type="EMBL" id="GAQ62258.1"/>
    </source>
</evidence>
<dbReference type="AlphaFoldDB" id="A0A124C3S9"/>
<comment type="caution">
    <text evidence="2">The sequence shown here is derived from an EMBL/GenBank/DDBJ whole genome shotgun (WGS) entry which is preliminary data.</text>
</comment>
<dbReference type="RefSeq" id="WP_159056066.1">
    <property type="nucleotide sequence ID" value="NZ_BCMM01000010.1"/>
</dbReference>
<protein>
    <submittedName>
        <fullName evidence="2">Uncharacterized protein</fullName>
    </submittedName>
</protein>
<dbReference type="EMBL" id="BCMM01000010">
    <property type="protein sequence ID" value="GAQ62258.1"/>
    <property type="molecule type" value="Genomic_DNA"/>
</dbReference>
<proteinExistence type="predicted"/>
<dbReference type="Proteomes" id="UP000067448">
    <property type="component" value="Unassembled WGS sequence"/>
</dbReference>
<reference evidence="2 3" key="2">
    <citation type="journal article" date="2016" name="Genome Announc.">
        <title>Draft Genome Sequences of Streptomyces scabiei S58, Streptomyces turgidiscabies T45, and Streptomyces acidiscabies a10, the Pathogens of Potato Common Scab, Isolated in Japan.</title>
        <authorList>
            <person name="Tomihama T."/>
            <person name="Nishi Y."/>
            <person name="Sakai M."/>
            <person name="Ikenaga M."/>
            <person name="Okubo T."/>
            <person name="Ikeda S."/>
        </authorList>
    </citation>
    <scope>NUCLEOTIDE SEQUENCE [LARGE SCALE GENOMIC DNA]</scope>
    <source>
        <strain evidence="2 3">S58</strain>
    </source>
</reference>
<name>A0A124C3S9_STRSC</name>
<evidence type="ECO:0000256" key="1">
    <source>
        <dbReference type="SAM" id="MobiDB-lite"/>
    </source>
</evidence>
<gene>
    <name evidence="2" type="ORF">SsS58_02620</name>
</gene>
<reference evidence="3" key="3">
    <citation type="submission" date="2016-02" db="EMBL/GenBank/DDBJ databases">
        <title>Draft genome of pathogenic Streptomyces sp. in Japan.</title>
        <authorList>
            <person name="Tomihama T."/>
            <person name="Ikenaga M."/>
            <person name="Sakai M."/>
            <person name="Okubo T."/>
            <person name="Ikeda S."/>
        </authorList>
    </citation>
    <scope>NUCLEOTIDE SEQUENCE [LARGE SCALE GENOMIC DNA]</scope>
    <source>
        <strain evidence="3">S58</strain>
    </source>
</reference>
<feature type="compositionally biased region" description="Basic and acidic residues" evidence="1">
    <location>
        <begin position="1"/>
        <end position="12"/>
    </location>
</feature>
<sequence length="60" mass="6497">MTNEPDIDRGPDPDALPRCGEPGPDSWTLLLQGGSFCSLPLGHPGRHYEPGAPRTWIADE</sequence>
<reference evidence="3" key="1">
    <citation type="submission" date="2015-11" db="EMBL/GenBank/DDBJ databases">
        <authorList>
            <consortium name="Cross-ministerial Strategic Innovation Promotion Program (SIP) consortium"/>
            <person name="Tomihama T."/>
            <person name="Ikenaga M."/>
            <person name="Sakai M."/>
            <person name="Okubo T."/>
            <person name="Ikeda S."/>
        </authorList>
    </citation>
    <scope>NUCLEOTIDE SEQUENCE [LARGE SCALE GENOMIC DNA]</scope>
    <source>
        <strain evidence="3">S58</strain>
    </source>
</reference>
<evidence type="ECO:0000313" key="3">
    <source>
        <dbReference type="Proteomes" id="UP000067448"/>
    </source>
</evidence>
<accession>A0A124C3S9</accession>